<reference evidence="1 2" key="1">
    <citation type="submission" date="2014-04" db="EMBL/GenBank/DDBJ databases">
        <title>Evolutionary Origins and Diversification of the Mycorrhizal Mutualists.</title>
        <authorList>
            <consortium name="DOE Joint Genome Institute"/>
            <consortium name="Mycorrhizal Genomics Consortium"/>
            <person name="Kohler A."/>
            <person name="Kuo A."/>
            <person name="Nagy L.G."/>
            <person name="Floudas D."/>
            <person name="Copeland A."/>
            <person name="Barry K.W."/>
            <person name="Cichocki N."/>
            <person name="Veneault-Fourrey C."/>
            <person name="LaButti K."/>
            <person name="Lindquist E.A."/>
            <person name="Lipzen A."/>
            <person name="Lundell T."/>
            <person name="Morin E."/>
            <person name="Murat C."/>
            <person name="Riley R."/>
            <person name="Ohm R."/>
            <person name="Sun H."/>
            <person name="Tunlid A."/>
            <person name="Henrissat B."/>
            <person name="Grigoriev I.V."/>
            <person name="Hibbett D.S."/>
            <person name="Martin F."/>
        </authorList>
    </citation>
    <scope>NUCLEOTIDE SEQUENCE [LARGE SCALE GENOMIC DNA]</scope>
    <source>
        <strain evidence="1 2">Koide BX008</strain>
    </source>
</reference>
<accession>A0A0C2X366</accession>
<dbReference type="PANTHER" id="PTHR33266">
    <property type="entry name" value="CHROMOSOME 15, WHOLE GENOME SHOTGUN SEQUENCE"/>
    <property type="match status" value="1"/>
</dbReference>
<name>A0A0C2X366_AMAMK</name>
<protein>
    <submittedName>
        <fullName evidence="1">Uncharacterized protein</fullName>
    </submittedName>
</protein>
<gene>
    <name evidence="1" type="ORF">M378DRAFT_57978</name>
</gene>
<keyword evidence="2" id="KW-1185">Reference proteome</keyword>
<dbReference type="Proteomes" id="UP000054549">
    <property type="component" value="Unassembled WGS sequence"/>
</dbReference>
<dbReference type="InParanoid" id="A0A0C2X366"/>
<dbReference type="PANTHER" id="PTHR33266:SF1">
    <property type="entry name" value="F-BOX DOMAIN-CONTAINING PROTEIN"/>
    <property type="match status" value="1"/>
</dbReference>
<dbReference type="HOGENOM" id="CLU_815233_0_0_1"/>
<dbReference type="EMBL" id="KN818257">
    <property type="protein sequence ID" value="KIL63641.1"/>
    <property type="molecule type" value="Genomic_DNA"/>
</dbReference>
<organism evidence="1 2">
    <name type="scientific">Amanita muscaria (strain Koide BX008)</name>
    <dbReference type="NCBI Taxonomy" id="946122"/>
    <lineage>
        <taxon>Eukaryota</taxon>
        <taxon>Fungi</taxon>
        <taxon>Dikarya</taxon>
        <taxon>Basidiomycota</taxon>
        <taxon>Agaricomycotina</taxon>
        <taxon>Agaricomycetes</taxon>
        <taxon>Agaricomycetidae</taxon>
        <taxon>Agaricales</taxon>
        <taxon>Pluteineae</taxon>
        <taxon>Amanitaceae</taxon>
        <taxon>Amanita</taxon>
    </lineage>
</organism>
<evidence type="ECO:0000313" key="2">
    <source>
        <dbReference type="Proteomes" id="UP000054549"/>
    </source>
</evidence>
<feature type="non-terminal residue" evidence="1">
    <location>
        <position position="356"/>
    </location>
</feature>
<sequence length="356" mass="40213">ACMAVRLALEFNTTTLESQNRERTQVEKHMRVCLVMNPGSETAVTIAPSEPLLAQAAYLLMRDREAFDLPRELREELQKPGLDKGDRGELICLVLLLIARDVAVQEKGSAAIEVLLFMEKLLASQWSPTVFDSKPSRCHSTNTKDQLPFSVVFAKSKMYFNHFLKVHDFNIINRAFLWRLIARGAAVLCADNQGSINVLLPFLYLDDKLGRDNVSGIFIQVKNDRKFSSTPNLFLFDAMNPYFLGFFDMDEQKPVPIIRMIFALASSESCVKAGKERARPCPAYTTYDFWCAGTTAETFSVVRPGDEQVYSDLLKLCRLFPGVYEVDTKIDSAKSARRNMNPGTAAHLDHWSRFST</sequence>
<proteinExistence type="predicted"/>
<dbReference type="OrthoDB" id="107110at2759"/>
<dbReference type="AlphaFoldDB" id="A0A0C2X366"/>
<evidence type="ECO:0000313" key="1">
    <source>
        <dbReference type="EMBL" id="KIL63641.1"/>
    </source>
</evidence>
<dbReference type="STRING" id="946122.A0A0C2X366"/>
<feature type="non-terminal residue" evidence="1">
    <location>
        <position position="1"/>
    </location>
</feature>